<accession>A0ABW6AHZ1</accession>
<feature type="transmembrane region" description="Helical" evidence="6">
    <location>
        <begin position="95"/>
        <end position="111"/>
    </location>
</feature>
<dbReference type="InterPro" id="IPR024671">
    <property type="entry name" value="Atg22-like"/>
</dbReference>
<reference evidence="8" key="1">
    <citation type="journal article" date="2019" name="Int. J. Syst. Evol. Microbiol.">
        <title>The Global Catalogue of Microorganisms (GCM) 10K type strain sequencing project: providing services to taxonomists for standard genome sequencing and annotation.</title>
        <authorList>
            <consortium name="The Broad Institute Genomics Platform"/>
            <consortium name="The Broad Institute Genome Sequencing Center for Infectious Disease"/>
            <person name="Wu L."/>
            <person name="Ma J."/>
        </authorList>
    </citation>
    <scope>NUCLEOTIDE SEQUENCE [LARGE SCALE GENOMIC DNA]</scope>
    <source>
        <strain evidence="8">KCTC 52490</strain>
    </source>
</reference>
<feature type="transmembrane region" description="Helical" evidence="6">
    <location>
        <begin position="21"/>
        <end position="40"/>
    </location>
</feature>
<evidence type="ECO:0000256" key="4">
    <source>
        <dbReference type="ARBA" id="ARBA00022989"/>
    </source>
</evidence>
<dbReference type="Pfam" id="PF11700">
    <property type="entry name" value="ATG22"/>
    <property type="match status" value="1"/>
</dbReference>
<keyword evidence="3 6" id="KW-0812">Transmembrane</keyword>
<protein>
    <submittedName>
        <fullName evidence="7">MFS transporter</fullName>
    </submittedName>
</protein>
<keyword evidence="4 6" id="KW-1133">Transmembrane helix</keyword>
<name>A0ABW6AHZ1_9BACT</name>
<dbReference type="InterPro" id="IPR050495">
    <property type="entry name" value="ATG22/LtaA_families"/>
</dbReference>
<dbReference type="InterPro" id="IPR036259">
    <property type="entry name" value="MFS_trans_sf"/>
</dbReference>
<feature type="transmembrane region" description="Helical" evidence="6">
    <location>
        <begin position="339"/>
        <end position="356"/>
    </location>
</feature>
<feature type="transmembrane region" description="Helical" evidence="6">
    <location>
        <begin position="117"/>
        <end position="136"/>
    </location>
</feature>
<comment type="caution">
    <text evidence="7">The sequence shown here is derived from an EMBL/GenBank/DDBJ whole genome shotgun (WGS) entry which is preliminary data.</text>
</comment>
<dbReference type="RefSeq" id="WP_381502251.1">
    <property type="nucleotide sequence ID" value="NZ_JBHUOM010000012.1"/>
</dbReference>
<feature type="transmembrane region" description="Helical" evidence="6">
    <location>
        <begin position="188"/>
        <end position="209"/>
    </location>
</feature>
<evidence type="ECO:0000313" key="7">
    <source>
        <dbReference type="EMBL" id="MFD2935055.1"/>
    </source>
</evidence>
<feature type="transmembrane region" description="Helical" evidence="6">
    <location>
        <begin position="315"/>
        <end position="333"/>
    </location>
</feature>
<keyword evidence="2" id="KW-0813">Transport</keyword>
<dbReference type="PANTHER" id="PTHR23519:SF1">
    <property type="entry name" value="AUTOPHAGY-RELATED PROTEIN 22"/>
    <property type="match status" value="1"/>
</dbReference>
<dbReference type="Proteomes" id="UP001597512">
    <property type="component" value="Unassembled WGS sequence"/>
</dbReference>
<evidence type="ECO:0000256" key="1">
    <source>
        <dbReference type="ARBA" id="ARBA00004127"/>
    </source>
</evidence>
<feature type="transmembrane region" description="Helical" evidence="6">
    <location>
        <begin position="157"/>
        <end position="176"/>
    </location>
</feature>
<keyword evidence="5 6" id="KW-0472">Membrane</keyword>
<dbReference type="PANTHER" id="PTHR23519">
    <property type="entry name" value="AUTOPHAGY-RELATED PROTEIN 22"/>
    <property type="match status" value="1"/>
</dbReference>
<feature type="transmembrane region" description="Helical" evidence="6">
    <location>
        <begin position="60"/>
        <end position="83"/>
    </location>
</feature>
<comment type="subcellular location">
    <subcellularLocation>
        <location evidence="1">Endomembrane system</location>
        <topology evidence="1">Multi-pass membrane protein</topology>
    </subcellularLocation>
</comment>
<proteinExistence type="predicted"/>
<evidence type="ECO:0000256" key="6">
    <source>
        <dbReference type="SAM" id="Phobius"/>
    </source>
</evidence>
<sequence>MQKNSPRILTAWTFYDWANSVHSLVIVSSIFPVYFSATALNSTGGPVINFLGLSIKNSVLFSYTISAAFLFTALLSPICSAIADYSGRKKTFMKAFCYMGAISCSLLYFFTKETTTLAVICFWLSLIGWSGSIVFYNSYLPDIATEDQYDRVSARGFSMGYLGSVLLMVVNLLVILKREWFGNISEAMASRIAFLTVGLWWIGFAQIPFSRLPDGIKKATKARTGGNYLLNGFRELRHVWADLQEQPLAKRFLVAFFVYNMAVQTVMYVATIFGSDELKLPGQSLIITILLIQLVAIPGAYGFSRLSERVGNTYALMTAVLIWIGVCTAAYFVQTESQFFGLAAVVGLVMGGIQSLSRSTYSKLIPATTDTASYFSFYDVTEKTSIVFGTLIYGLIEQLTGSMRNSVLALLVLFVIGFALLWRIPSQKIYRPRLANAEVS</sequence>
<feature type="transmembrane region" description="Helical" evidence="6">
    <location>
        <begin position="252"/>
        <end position="273"/>
    </location>
</feature>
<dbReference type="Gene3D" id="1.20.1250.20">
    <property type="entry name" value="MFS general substrate transporter like domains"/>
    <property type="match status" value="1"/>
</dbReference>
<evidence type="ECO:0000313" key="8">
    <source>
        <dbReference type="Proteomes" id="UP001597512"/>
    </source>
</evidence>
<dbReference type="SUPFAM" id="SSF103473">
    <property type="entry name" value="MFS general substrate transporter"/>
    <property type="match status" value="1"/>
</dbReference>
<gene>
    <name evidence="7" type="ORF">ACFS25_14780</name>
</gene>
<evidence type="ECO:0000256" key="3">
    <source>
        <dbReference type="ARBA" id="ARBA00022692"/>
    </source>
</evidence>
<evidence type="ECO:0000256" key="5">
    <source>
        <dbReference type="ARBA" id="ARBA00023136"/>
    </source>
</evidence>
<feature type="transmembrane region" description="Helical" evidence="6">
    <location>
        <begin position="285"/>
        <end position="303"/>
    </location>
</feature>
<evidence type="ECO:0000256" key="2">
    <source>
        <dbReference type="ARBA" id="ARBA00022448"/>
    </source>
</evidence>
<organism evidence="7 8">
    <name type="scientific">Spirosoma flavum</name>
    <dbReference type="NCBI Taxonomy" id="2048557"/>
    <lineage>
        <taxon>Bacteria</taxon>
        <taxon>Pseudomonadati</taxon>
        <taxon>Bacteroidota</taxon>
        <taxon>Cytophagia</taxon>
        <taxon>Cytophagales</taxon>
        <taxon>Cytophagaceae</taxon>
        <taxon>Spirosoma</taxon>
    </lineage>
</organism>
<feature type="transmembrane region" description="Helical" evidence="6">
    <location>
        <begin position="407"/>
        <end position="424"/>
    </location>
</feature>
<keyword evidence="8" id="KW-1185">Reference proteome</keyword>
<dbReference type="EMBL" id="JBHUOM010000012">
    <property type="protein sequence ID" value="MFD2935055.1"/>
    <property type="molecule type" value="Genomic_DNA"/>
</dbReference>